<dbReference type="GO" id="GO:0005634">
    <property type="term" value="C:nucleus"/>
    <property type="evidence" value="ECO:0007669"/>
    <property type="project" value="UniProtKB-SubCell"/>
</dbReference>
<sequence length="1986" mass="202730">MNATRLQPPTVPQVSERIAKDAGETEANFLALRLLNKRARVRLSPEQLDLDPLPGQARLFAVANSKGCFAAAAQDASSTWYLTSASLTQLRSTFTSSTQSGEIDFASQSKHPLPAPANFIAYALNESRVVVALADGSLAVYDAQMLLSNSPASPLHVFPGTAGAPFRKLAPNPGDMAELVAVLRDVGDRADVVAVEIFDIQNMRSVCGWQAGASPNTKPTAFSWSAKGKLLALGLASGDIEAFSPAAPSAVKAVFPKVQGLSEGTIISTTWMSNTEFYSVYTPPGPPSPDAEHTHYVTQLDPKASLFVEVKVNPPALPFPGLRASNQFIVLFRSWERARILAFVGDSASSDIGVLAAIGEIGTTLHNHWMNISLEETSQPTVPLDKDMNDTVLIGLESDLTGTEPSQFTTASGEETDIPAPPVLYAYASDGTLVGWQVVNTNGVAYPGMVTPAAVPVPAGGSMNAEPTLTAAATSAIQAPAMEISTSFGATSPATASPMAATPSGGAPPSGFGFGGFAGGASKFGQTGFAGFGGGNGTASTTPSAPALASPMPSQRPPSPEEAAMDSDNDAGTGGGFGGLSLGGSGGDDPSKNKTSSVFGSFGAPPTTGNQPSSAFGGSSGGAFGGLKPATGFGAFGGQGLGTFGASSAFSTAASPPSGGAFSGLKSTSGLGAFGGQGSNAFGAPSAFSTLSTTSTAPAQADAKPASAFGGSAFGQTSTLGQSAFGQTSTPGQSAFGKSAFEQPGVGQSAFGKSAFGQPAGNATQSTPTMGGGFGAFAQAGLSGFGATRTKQDDKPAWASATESKSPSAMEATTTKPAAPAFGQSSFGQPASGANQPSTTPGGGFGAFAHAGISAFGTTQPKADAKSAWASTTESKLPTATETSKTESKPAAPAFGQTGFGQPAFGQSAFGQASAFGGAKPATSATGAFGAFSQAGTSAVGAAAAKPDAKPAWAAKTDDKPTTPKEETKPVFAPPTPPSAPVTPTRVQPTPTMNPKQTPPRSSRASSRSSSPSSTAVSTTSDSDSDDDAPGATTPQAAMPSAVSPVKPAGGAFGQLKTSTYSFGKVDSGFGAFGGGVSDTSSPFFKAAAKPLESPAKPAFAAGTSVFGASTPTATAGSTTSAFGAPSALGGTSVFGSSSPAPAEGSKTPVFGAPSAFGAKSVFGKPTAPSPNPSTTTPVTTPPGGGFAAFSNNKSPFGTVSGEGKSFSDMLRDKSGQVLIAPVSAFANLPKPSDKGKDKEATSGDDDDDALSLGDDDDGADFLTDSEEESDVEDDEDGADLDKTAPLGKEEEEEDDDDDEEEDEDEEDEEEDEESTVAAKAEVDAESSKLPSLLSRLEAAGAAERKSVPAVATKREGSTTPPGSPAAAKAPSAPPVAKASLTPPLLSVTGAALGAPRGTTRPIRSSPLASKPITGDGADSGSDSGPSPPRTPPSNAKGKQRADLGLQESRPKTPPLLSTIKTAQAPAAIPFSLAPSAKSAEPLSSKPMSLTPPQTLPPFTFSKPGSPVAAPAIPTITPPKPGAFTLTPTPSASTPKAVGPGQPGVIPATPAAGPAAAPAGQSTTPKGTPPQPGTRPVLVPPTPIGQLPEIKDMQTECEFLVTYLAGEFTRLLPLTQLAAMRRVEMYKTGLNMTDIHNPEGWRISDLPRIEQLKRDAERDLAEVKHLFQSYTSAITDIESQLLKANTRKEEIIRFNKASKDPEFARMLKARTLGPEHLEAQSQLRREIRAVRERLQQLEGYMEEAKKKLSHMKSGKAAIRPPSLALINGTCNHLEEAIEQNEDVIEELSERTAHLSLEFAPRRSKWDQRTTEDDTKQRAEATPNFAVSTAAALNAEMSANKLKRALLAARKEPMLNTEAAKKMPAAQDYVVPVKEEPATPPTLAFKGTSDESFSPSSDDYSSHGQRRPKGGKLHQPPIHLKKSVSPTPPAVATFNWGPLPTLAPPAPTKGLPFDLKKSMSPSPSGSSPPSLSASWVTEGFNFKKEGS</sequence>
<keyword evidence="2" id="KW-0813">Transport</keyword>
<feature type="compositionally biased region" description="Acidic residues" evidence="5">
    <location>
        <begin position="1243"/>
        <end position="1279"/>
    </location>
</feature>
<feature type="compositionally biased region" description="Basic and acidic residues" evidence="5">
    <location>
        <begin position="1343"/>
        <end position="1357"/>
    </location>
</feature>
<reference evidence="7 8" key="1">
    <citation type="journal article" date="2012" name="Science">
        <title>The Paleozoic origin of enzymatic lignin decomposition reconstructed from 31 fungal genomes.</title>
        <authorList>
            <person name="Floudas D."/>
            <person name="Binder M."/>
            <person name="Riley R."/>
            <person name="Barry K."/>
            <person name="Blanchette R.A."/>
            <person name="Henrissat B."/>
            <person name="Martinez A.T."/>
            <person name="Otillar R."/>
            <person name="Spatafora J.W."/>
            <person name="Yadav J.S."/>
            <person name="Aerts A."/>
            <person name="Benoit I."/>
            <person name="Boyd A."/>
            <person name="Carlson A."/>
            <person name="Copeland A."/>
            <person name="Coutinho P.M."/>
            <person name="de Vries R.P."/>
            <person name="Ferreira P."/>
            <person name="Findley K."/>
            <person name="Foster B."/>
            <person name="Gaskell J."/>
            <person name="Glotzer D."/>
            <person name="Gorecki P."/>
            <person name="Heitman J."/>
            <person name="Hesse C."/>
            <person name="Hori C."/>
            <person name="Igarashi K."/>
            <person name="Jurgens J.A."/>
            <person name="Kallen N."/>
            <person name="Kersten P."/>
            <person name="Kohler A."/>
            <person name="Kuees U."/>
            <person name="Kumar T.K.A."/>
            <person name="Kuo A."/>
            <person name="LaButti K."/>
            <person name="Larrondo L.F."/>
            <person name="Lindquist E."/>
            <person name="Ling A."/>
            <person name="Lombard V."/>
            <person name="Lucas S."/>
            <person name="Lundell T."/>
            <person name="Martin R."/>
            <person name="McLaughlin D.J."/>
            <person name="Morgenstern I."/>
            <person name="Morin E."/>
            <person name="Murat C."/>
            <person name="Nagy L.G."/>
            <person name="Nolan M."/>
            <person name="Ohm R.A."/>
            <person name="Patyshakuliyeva A."/>
            <person name="Rokas A."/>
            <person name="Ruiz-Duenas F.J."/>
            <person name="Sabat G."/>
            <person name="Salamov A."/>
            <person name="Samejima M."/>
            <person name="Schmutz J."/>
            <person name="Slot J.C."/>
            <person name="St John F."/>
            <person name="Stenlid J."/>
            <person name="Sun H."/>
            <person name="Sun S."/>
            <person name="Syed K."/>
            <person name="Tsang A."/>
            <person name="Wiebenga A."/>
            <person name="Young D."/>
            <person name="Pisabarro A."/>
            <person name="Eastwood D.C."/>
            <person name="Martin F."/>
            <person name="Cullen D."/>
            <person name="Grigoriev I.V."/>
            <person name="Hibbett D.S."/>
        </authorList>
    </citation>
    <scope>NUCLEOTIDE SEQUENCE</scope>
    <source>
        <strain evidence="8">FP-58527</strain>
    </source>
</reference>
<evidence type="ECO:0000256" key="4">
    <source>
        <dbReference type="SAM" id="Coils"/>
    </source>
</evidence>
<feature type="compositionally biased region" description="Basic and acidic residues" evidence="5">
    <location>
        <begin position="1232"/>
        <end position="1242"/>
    </location>
</feature>
<dbReference type="Gene3D" id="2.130.10.10">
    <property type="entry name" value="YVTN repeat-like/Quinoprotein amine dehydrogenase"/>
    <property type="match status" value="1"/>
</dbReference>
<organism evidence="7 8">
    <name type="scientific">Fomitopsis schrenkii</name>
    <name type="common">Brown rot fungus</name>
    <dbReference type="NCBI Taxonomy" id="2126942"/>
    <lineage>
        <taxon>Eukaryota</taxon>
        <taxon>Fungi</taxon>
        <taxon>Dikarya</taxon>
        <taxon>Basidiomycota</taxon>
        <taxon>Agaricomycotina</taxon>
        <taxon>Agaricomycetes</taxon>
        <taxon>Polyporales</taxon>
        <taxon>Fomitopsis</taxon>
    </lineage>
</organism>
<feature type="domain" description="Nucleoporin Nup159/Nup146 N-terminal" evidence="6">
    <location>
        <begin position="56"/>
        <end position="433"/>
    </location>
</feature>
<dbReference type="InterPro" id="IPR053716">
    <property type="entry name" value="Flag_assembly_chemotaxis_eff"/>
</dbReference>
<feature type="compositionally biased region" description="Low complexity" evidence="5">
    <location>
        <begin position="1358"/>
        <end position="1380"/>
    </location>
</feature>
<feature type="compositionally biased region" description="Basic and acidic residues" evidence="5">
    <location>
        <begin position="956"/>
        <end position="969"/>
    </location>
</feature>
<feature type="compositionally biased region" description="Pro residues" evidence="5">
    <location>
        <begin position="1567"/>
        <end position="1576"/>
    </location>
</feature>
<keyword evidence="8" id="KW-1185">Reference proteome</keyword>
<name>S8FIP3_FOMSC</name>
<accession>S8FIP3</accession>
<feature type="compositionally biased region" description="Low complexity" evidence="5">
    <location>
        <begin position="1889"/>
        <end position="1898"/>
    </location>
</feature>
<keyword evidence="4" id="KW-0175">Coiled coil</keyword>
<evidence type="ECO:0000259" key="6">
    <source>
        <dbReference type="Pfam" id="PF16755"/>
    </source>
</evidence>
<feature type="compositionally biased region" description="Pro residues" evidence="5">
    <location>
        <begin position="972"/>
        <end position="981"/>
    </location>
</feature>
<dbReference type="InParanoid" id="S8FIP3"/>
<feature type="region of interest" description="Disordered" evidence="5">
    <location>
        <begin position="1476"/>
        <end position="1497"/>
    </location>
</feature>
<feature type="compositionally biased region" description="Low complexity" evidence="5">
    <location>
        <begin position="1415"/>
        <end position="1425"/>
    </location>
</feature>
<dbReference type="InterPro" id="IPR039462">
    <property type="entry name" value="Nup159/Nup146_N"/>
</dbReference>
<dbReference type="EMBL" id="KE504143">
    <property type="protein sequence ID" value="EPT01281.1"/>
    <property type="molecule type" value="Genomic_DNA"/>
</dbReference>
<feature type="compositionally biased region" description="Low complexity" evidence="5">
    <location>
        <begin position="776"/>
        <end position="787"/>
    </location>
</feature>
<evidence type="ECO:0000313" key="8">
    <source>
        <dbReference type="Proteomes" id="UP000015241"/>
    </source>
</evidence>
<feature type="compositionally biased region" description="Polar residues" evidence="5">
    <location>
        <begin position="801"/>
        <end position="816"/>
    </location>
</feature>
<dbReference type="STRING" id="743788.S8FIP3"/>
<dbReference type="OrthoDB" id="248320at2759"/>
<feature type="compositionally biased region" description="Low complexity" evidence="5">
    <location>
        <begin position="999"/>
        <end position="1022"/>
    </location>
</feature>
<dbReference type="Gene3D" id="1.10.287.1700">
    <property type="match status" value="1"/>
</dbReference>
<feature type="coiled-coil region" evidence="4">
    <location>
        <begin position="1720"/>
        <end position="1797"/>
    </location>
</feature>
<feature type="compositionally biased region" description="Polar residues" evidence="5">
    <location>
        <begin position="823"/>
        <end position="840"/>
    </location>
</feature>
<evidence type="ECO:0000256" key="3">
    <source>
        <dbReference type="ARBA" id="ARBA00023242"/>
    </source>
</evidence>
<dbReference type="InterPro" id="IPR015943">
    <property type="entry name" value="WD40/YVTN_repeat-like_dom_sf"/>
</dbReference>
<dbReference type="eggNOG" id="KOG3630">
    <property type="taxonomic scope" value="Eukaryota"/>
</dbReference>
<feature type="compositionally biased region" description="Acidic residues" evidence="5">
    <location>
        <begin position="1290"/>
        <end position="1315"/>
    </location>
</feature>
<feature type="compositionally biased region" description="Polar residues" evidence="5">
    <location>
        <begin position="720"/>
        <end position="733"/>
    </location>
</feature>
<feature type="region of interest" description="Disordered" evidence="5">
    <location>
        <begin position="865"/>
        <end position="908"/>
    </location>
</feature>
<feature type="compositionally biased region" description="Gly residues" evidence="5">
    <location>
        <begin position="572"/>
        <end position="587"/>
    </location>
</feature>
<feature type="region of interest" description="Disordered" evidence="5">
    <location>
        <begin position="1877"/>
        <end position="1986"/>
    </location>
</feature>
<comment type="subcellular location">
    <subcellularLocation>
        <location evidence="1">Nucleus</location>
    </subcellularLocation>
</comment>
<dbReference type="SUPFAM" id="SSF117289">
    <property type="entry name" value="Nucleoporin domain"/>
    <property type="match status" value="1"/>
</dbReference>
<protein>
    <recommendedName>
        <fullName evidence="6">Nucleoporin Nup159/Nup146 N-terminal domain-containing protein</fullName>
    </recommendedName>
</protein>
<feature type="region of interest" description="Disordered" evidence="5">
    <location>
        <begin position="1223"/>
        <end position="1461"/>
    </location>
</feature>
<feature type="region of interest" description="Disordered" evidence="5">
    <location>
        <begin position="720"/>
        <end position="846"/>
    </location>
</feature>
<feature type="compositionally biased region" description="Low complexity" evidence="5">
    <location>
        <begin position="1957"/>
        <end position="1973"/>
    </location>
</feature>
<feature type="compositionally biased region" description="Low complexity" evidence="5">
    <location>
        <begin position="1543"/>
        <end position="1566"/>
    </location>
</feature>
<feature type="region of interest" description="Disordered" evidence="5">
    <location>
        <begin position="936"/>
        <end position="1055"/>
    </location>
</feature>
<dbReference type="Pfam" id="PF16755">
    <property type="entry name" value="Beta-prop_NUP159_NUP214"/>
    <property type="match status" value="1"/>
</dbReference>
<keyword evidence="3" id="KW-0539">Nucleus</keyword>
<feature type="region of interest" description="Disordered" evidence="5">
    <location>
        <begin position="533"/>
        <end position="617"/>
    </location>
</feature>
<feature type="compositionally biased region" description="Polar residues" evidence="5">
    <location>
        <begin position="869"/>
        <end position="883"/>
    </location>
</feature>
<evidence type="ECO:0000256" key="2">
    <source>
        <dbReference type="ARBA" id="ARBA00022448"/>
    </source>
</evidence>
<evidence type="ECO:0000256" key="1">
    <source>
        <dbReference type="ARBA" id="ARBA00004123"/>
    </source>
</evidence>
<evidence type="ECO:0000256" key="5">
    <source>
        <dbReference type="SAM" id="MobiDB-lite"/>
    </source>
</evidence>
<feature type="compositionally biased region" description="Low complexity" evidence="5">
    <location>
        <begin position="538"/>
        <end position="553"/>
    </location>
</feature>
<dbReference type="HOGENOM" id="CLU_002355_0_0_1"/>
<feature type="compositionally biased region" description="Low complexity" evidence="5">
    <location>
        <begin position="982"/>
        <end position="991"/>
    </location>
</feature>
<feature type="compositionally biased region" description="Low complexity" evidence="5">
    <location>
        <begin position="936"/>
        <end position="955"/>
    </location>
</feature>
<feature type="region of interest" description="Disordered" evidence="5">
    <location>
        <begin position="1516"/>
        <end position="1576"/>
    </location>
</feature>
<evidence type="ECO:0000313" key="7">
    <source>
        <dbReference type="EMBL" id="EPT01281.1"/>
    </source>
</evidence>
<feature type="region of interest" description="Disordered" evidence="5">
    <location>
        <begin position="1162"/>
        <end position="1209"/>
    </location>
</feature>
<gene>
    <name evidence="7" type="ORF">FOMPIDRAFT_97213</name>
</gene>
<proteinExistence type="predicted"/>
<dbReference type="Proteomes" id="UP000015241">
    <property type="component" value="Unassembled WGS sequence"/>
</dbReference>